<dbReference type="GO" id="GO:0005245">
    <property type="term" value="F:voltage-gated calcium channel activity"/>
    <property type="evidence" value="ECO:0007669"/>
    <property type="project" value="TreeGrafter"/>
</dbReference>
<keyword evidence="1" id="KW-0472">Membrane</keyword>
<dbReference type="Gene3D" id="3.40.50.410">
    <property type="entry name" value="von Willebrand factor, type A domain"/>
    <property type="match status" value="1"/>
</dbReference>
<feature type="transmembrane region" description="Helical" evidence="1">
    <location>
        <begin position="12"/>
        <end position="34"/>
    </location>
</feature>
<keyword evidence="1" id="KW-0812">Transmembrane</keyword>
<dbReference type="Proteomes" id="UP000622552">
    <property type="component" value="Unassembled WGS sequence"/>
</dbReference>
<protein>
    <submittedName>
        <fullName evidence="3">Ca-activated chloride channel family protein</fullName>
    </submittedName>
</protein>
<dbReference type="SUPFAM" id="SSF53850">
    <property type="entry name" value="Periplasmic binding protein-like II"/>
    <property type="match status" value="1"/>
</dbReference>
<dbReference type="RefSeq" id="WP_197004898.1">
    <property type="nucleotide sequence ID" value="NZ_BONS01000017.1"/>
</dbReference>
<keyword evidence="1" id="KW-1133">Transmembrane helix</keyword>
<organism evidence="3 4">
    <name type="scientific">Longispora fulva</name>
    <dbReference type="NCBI Taxonomy" id="619741"/>
    <lineage>
        <taxon>Bacteria</taxon>
        <taxon>Bacillati</taxon>
        <taxon>Actinomycetota</taxon>
        <taxon>Actinomycetes</taxon>
        <taxon>Micromonosporales</taxon>
        <taxon>Micromonosporaceae</taxon>
        <taxon>Longispora</taxon>
    </lineage>
</organism>
<gene>
    <name evidence="3" type="ORF">IW245_004302</name>
</gene>
<evidence type="ECO:0000256" key="1">
    <source>
        <dbReference type="SAM" id="Phobius"/>
    </source>
</evidence>
<dbReference type="InterPro" id="IPR036465">
    <property type="entry name" value="vWFA_dom_sf"/>
</dbReference>
<dbReference type="PROSITE" id="PS50234">
    <property type="entry name" value="VWFA"/>
    <property type="match status" value="1"/>
</dbReference>
<dbReference type="SUPFAM" id="SSF53300">
    <property type="entry name" value="vWA-like"/>
    <property type="match status" value="1"/>
</dbReference>
<dbReference type="Pfam" id="PF13531">
    <property type="entry name" value="SBP_bac_11"/>
    <property type="match status" value="1"/>
</dbReference>
<feature type="domain" description="VWFA" evidence="2">
    <location>
        <begin position="413"/>
        <end position="601"/>
    </location>
</feature>
<dbReference type="PANTHER" id="PTHR10166:SF37">
    <property type="entry name" value="STOLID, ISOFORM H"/>
    <property type="match status" value="1"/>
</dbReference>
<reference evidence="3" key="1">
    <citation type="submission" date="2020-11" db="EMBL/GenBank/DDBJ databases">
        <title>Sequencing the genomes of 1000 actinobacteria strains.</title>
        <authorList>
            <person name="Klenk H.-P."/>
        </authorList>
    </citation>
    <scope>NUCLEOTIDE SEQUENCE</scope>
    <source>
        <strain evidence="3">DSM 45356</strain>
    </source>
</reference>
<proteinExistence type="predicted"/>
<dbReference type="SMART" id="SM00327">
    <property type="entry name" value="VWA"/>
    <property type="match status" value="1"/>
</dbReference>
<dbReference type="EMBL" id="JADOUF010000001">
    <property type="protein sequence ID" value="MBG6138108.1"/>
    <property type="molecule type" value="Genomic_DNA"/>
</dbReference>
<dbReference type="GO" id="GO:0005891">
    <property type="term" value="C:voltage-gated calcium channel complex"/>
    <property type="evidence" value="ECO:0007669"/>
    <property type="project" value="TreeGrafter"/>
</dbReference>
<evidence type="ECO:0000313" key="4">
    <source>
        <dbReference type="Proteomes" id="UP000622552"/>
    </source>
</evidence>
<dbReference type="InterPro" id="IPR002035">
    <property type="entry name" value="VWF_A"/>
</dbReference>
<comment type="caution">
    <text evidence="3">The sequence shown here is derived from an EMBL/GenBank/DDBJ whole genome shotgun (WGS) entry which is preliminary data.</text>
</comment>
<dbReference type="PANTHER" id="PTHR10166">
    <property type="entry name" value="VOLTAGE-DEPENDENT CALCIUM CHANNEL SUBUNIT ALPHA-2/DELTA-RELATED"/>
    <property type="match status" value="1"/>
</dbReference>
<keyword evidence="4" id="KW-1185">Reference proteome</keyword>
<dbReference type="InterPro" id="IPR051173">
    <property type="entry name" value="Ca_channel_alpha-2/delta"/>
</dbReference>
<sequence>MSYSTPPTSRRNPLPIIIAAVIGVVAIVVTYIVLKSGGDDAQPGARKHRDGCVALDVNSSVEKAGLLGQIADAYNGAGRTVGGKCVDVTISSTASGAAAEALARGWDPAREGAPAPQVWSPASSSWLALSRQQSGSGDKGVVVPTGPQPSIAQSPLVLAMPKPMAEALGWPGKQLGWSDVLGLTSAGWGSVGHPEWGSFKLGKTNPHFSTSGLQATIGVYFAATGLSSDLSEAQVTDPKVLDYVSKVESGVVHYGDTSLTFLANMAEADKQGRGLAYISAVAIEEKSVFDYNQGNPTGDPKLVGKGTKPRVPLVAIYPKEGTLLSDSPFVTLTTASEEQKAGAADFLAFVKEPAQQKRFTDLAFRSSEGKAGSVISQDNGMLPQAKVGLLTPPSPQVLARMVSGWDALRKRAQVLLVLDVSGSMAETAAGGKSRLELAKDSALKSLELFSPDDTVGLWTFSTERGTATTPYTERVPIGKVSDVKAQLQEQIRALSPEGGTALYATARAAQKKLLSVADPRRINAVVLLTDGKNEYPKDDNLPQLVTDLDASKMEESVRVFTIAFGEQADLSALQSISRASRAAAYDARDAATIDKVMVNVISNF</sequence>
<name>A0A8J7GCM4_9ACTN</name>
<evidence type="ECO:0000259" key="2">
    <source>
        <dbReference type="PROSITE" id="PS50234"/>
    </source>
</evidence>
<accession>A0A8J7GCM4</accession>
<dbReference type="Pfam" id="PF00092">
    <property type="entry name" value="VWA"/>
    <property type="match status" value="1"/>
</dbReference>
<evidence type="ECO:0000313" key="3">
    <source>
        <dbReference type="EMBL" id="MBG6138108.1"/>
    </source>
</evidence>
<dbReference type="AlphaFoldDB" id="A0A8J7GCM4"/>